<dbReference type="Pfam" id="PF00583">
    <property type="entry name" value="Acetyltransf_1"/>
    <property type="match status" value="1"/>
</dbReference>
<gene>
    <name evidence="4" type="primary">ycf52</name>
    <name evidence="4" type="ORF">DSM107003_32780</name>
</gene>
<keyword evidence="1 4" id="KW-0808">Transferase</keyword>
<dbReference type="GO" id="GO:0005737">
    <property type="term" value="C:cytoplasm"/>
    <property type="evidence" value="ECO:0007669"/>
    <property type="project" value="TreeGrafter"/>
</dbReference>
<dbReference type="AlphaFoldDB" id="A0A3S1ALU2"/>
<name>A0A3S1ALU2_ANAVA</name>
<accession>A0A3S1ALU2</accession>
<dbReference type="SUPFAM" id="SSF55729">
    <property type="entry name" value="Acyl-CoA N-acyltransferases (Nat)"/>
    <property type="match status" value="1"/>
</dbReference>
<evidence type="ECO:0000256" key="1">
    <source>
        <dbReference type="ARBA" id="ARBA00022679"/>
    </source>
</evidence>
<protein>
    <submittedName>
        <fullName evidence="4">GNAT family N-acetyltransferase</fullName>
    </submittedName>
</protein>
<comment type="caution">
    <text evidence="4">The sequence shown here is derived from an EMBL/GenBank/DDBJ whole genome shotgun (WGS) entry which is preliminary data.</text>
</comment>
<keyword evidence="2" id="KW-0012">Acyltransferase</keyword>
<dbReference type="PANTHER" id="PTHR43626:SF4">
    <property type="entry name" value="GCN5-RELATED N-ACETYLTRANSFERASE 2, CHLOROPLASTIC"/>
    <property type="match status" value="1"/>
</dbReference>
<organism evidence="4 5">
    <name type="scientific">Trichormus variabilis SAG 1403-4b</name>
    <dbReference type="NCBI Taxonomy" id="447716"/>
    <lineage>
        <taxon>Bacteria</taxon>
        <taxon>Bacillati</taxon>
        <taxon>Cyanobacteriota</taxon>
        <taxon>Cyanophyceae</taxon>
        <taxon>Nostocales</taxon>
        <taxon>Nostocaceae</taxon>
        <taxon>Trichormus</taxon>
    </lineage>
</organism>
<dbReference type="InterPro" id="IPR016181">
    <property type="entry name" value="Acyl_CoA_acyltransferase"/>
</dbReference>
<dbReference type="CDD" id="cd04301">
    <property type="entry name" value="NAT_SF"/>
    <property type="match status" value="1"/>
</dbReference>
<feature type="domain" description="N-acetyltransferase" evidence="3">
    <location>
        <begin position="26"/>
        <end position="163"/>
    </location>
</feature>
<dbReference type="Proteomes" id="UP000276103">
    <property type="component" value="Unassembled WGS sequence"/>
</dbReference>
<dbReference type="InterPro" id="IPR045039">
    <property type="entry name" value="NSI-like"/>
</dbReference>
<evidence type="ECO:0000259" key="3">
    <source>
        <dbReference type="PROSITE" id="PS51186"/>
    </source>
</evidence>
<sequence length="171" mass="19682">MKYSQIHFREHTSDTFPAERYANGQLRYRSSEIDLYELQNLFNIAAFWAKGRSIEDLEIAIANSQPVISVWDGERLIGFARATSDGIYRATIWDVVIHPEYQGNGLGIKLVETILSHPRMQVERVYLMTTNQQAFYEKIGFQTNSTTTMVLYNQSHIGSLTTEEVQQGKRI</sequence>
<dbReference type="PROSITE" id="PS51186">
    <property type="entry name" value="GNAT"/>
    <property type="match status" value="1"/>
</dbReference>
<dbReference type="Gene3D" id="3.40.630.30">
    <property type="match status" value="1"/>
</dbReference>
<reference evidence="4 5" key="1">
    <citation type="journal article" date="2019" name="Genome Biol. Evol.">
        <title>Day and night: Metabolic profiles and evolutionary relationships of six axenic non-marine cyanobacteria.</title>
        <authorList>
            <person name="Will S.E."/>
            <person name="Henke P."/>
            <person name="Boedeker C."/>
            <person name="Huang S."/>
            <person name="Brinkmann H."/>
            <person name="Rohde M."/>
            <person name="Jarek M."/>
            <person name="Friedl T."/>
            <person name="Seufert S."/>
            <person name="Schumacher M."/>
            <person name="Overmann J."/>
            <person name="Neumann-Schaal M."/>
            <person name="Petersen J."/>
        </authorList>
    </citation>
    <scope>NUCLEOTIDE SEQUENCE [LARGE SCALE GENOMIC DNA]</scope>
    <source>
        <strain evidence="4 5">SAG 1403-4b</strain>
    </source>
</reference>
<evidence type="ECO:0000313" key="4">
    <source>
        <dbReference type="EMBL" id="RUS95078.1"/>
    </source>
</evidence>
<dbReference type="PANTHER" id="PTHR43626">
    <property type="entry name" value="ACYL-COA N-ACYLTRANSFERASE"/>
    <property type="match status" value="1"/>
</dbReference>
<keyword evidence="5" id="KW-1185">Reference proteome</keyword>
<proteinExistence type="predicted"/>
<evidence type="ECO:0000256" key="2">
    <source>
        <dbReference type="ARBA" id="ARBA00023315"/>
    </source>
</evidence>
<dbReference type="GO" id="GO:0008080">
    <property type="term" value="F:N-acetyltransferase activity"/>
    <property type="evidence" value="ECO:0007669"/>
    <property type="project" value="InterPro"/>
</dbReference>
<dbReference type="EMBL" id="RSCM01000011">
    <property type="protein sequence ID" value="RUS95078.1"/>
    <property type="molecule type" value="Genomic_DNA"/>
</dbReference>
<dbReference type="InterPro" id="IPR000182">
    <property type="entry name" value="GNAT_dom"/>
</dbReference>
<evidence type="ECO:0000313" key="5">
    <source>
        <dbReference type="Proteomes" id="UP000276103"/>
    </source>
</evidence>
<dbReference type="RefSeq" id="WP_241993536.1">
    <property type="nucleotide sequence ID" value="NZ_RSCM01000011.1"/>
</dbReference>